<dbReference type="InterPro" id="IPR001173">
    <property type="entry name" value="Glyco_trans_2-like"/>
</dbReference>
<gene>
    <name evidence="5" type="ORF">Adu01nite_02910</name>
</gene>
<dbReference type="RefSeq" id="WP_203724367.1">
    <property type="nucleotide sequence ID" value="NZ_BAAATX010000052.1"/>
</dbReference>
<comment type="caution">
    <text evidence="5">The sequence shown here is derived from an EMBL/GenBank/DDBJ whole genome shotgun (WGS) entry which is preliminary data.</text>
</comment>
<dbReference type="InterPro" id="IPR029044">
    <property type="entry name" value="Nucleotide-diphossugar_trans"/>
</dbReference>
<dbReference type="SUPFAM" id="SSF53448">
    <property type="entry name" value="Nucleotide-diphospho-sugar transferases"/>
    <property type="match status" value="1"/>
</dbReference>
<keyword evidence="6" id="KW-1185">Reference proteome</keyword>
<organism evidence="5 6">
    <name type="scientific">Paractinoplanes durhamensis</name>
    <dbReference type="NCBI Taxonomy" id="113563"/>
    <lineage>
        <taxon>Bacteria</taxon>
        <taxon>Bacillati</taxon>
        <taxon>Actinomycetota</taxon>
        <taxon>Actinomycetes</taxon>
        <taxon>Micromonosporales</taxon>
        <taxon>Micromonosporaceae</taxon>
        <taxon>Paractinoplanes</taxon>
    </lineage>
</organism>
<dbReference type="Pfam" id="PF00535">
    <property type="entry name" value="Glycos_transf_2"/>
    <property type="match status" value="1"/>
</dbReference>
<dbReference type="Proteomes" id="UP000637628">
    <property type="component" value="Unassembled WGS sequence"/>
</dbReference>
<accession>A0ABQ3YN19</accession>
<dbReference type="PANTHER" id="PTHR43685:SF5">
    <property type="entry name" value="GLYCOSYLTRANSFERASE EPSE-RELATED"/>
    <property type="match status" value="1"/>
</dbReference>
<evidence type="ECO:0000256" key="2">
    <source>
        <dbReference type="ARBA" id="ARBA00022676"/>
    </source>
</evidence>
<name>A0ABQ3YN19_9ACTN</name>
<dbReference type="CDD" id="cd00761">
    <property type="entry name" value="Glyco_tranf_GTA_type"/>
    <property type="match status" value="1"/>
</dbReference>
<proteinExistence type="inferred from homology"/>
<evidence type="ECO:0000313" key="6">
    <source>
        <dbReference type="Proteomes" id="UP000637628"/>
    </source>
</evidence>
<comment type="similarity">
    <text evidence="1">Belongs to the glycosyltransferase 2 family.</text>
</comment>
<dbReference type="InterPro" id="IPR050834">
    <property type="entry name" value="Glycosyltransf_2"/>
</dbReference>
<dbReference type="EMBL" id="BOML01000003">
    <property type="protein sequence ID" value="GID98940.1"/>
    <property type="molecule type" value="Genomic_DNA"/>
</dbReference>
<evidence type="ECO:0000256" key="3">
    <source>
        <dbReference type="ARBA" id="ARBA00022679"/>
    </source>
</evidence>
<keyword evidence="2" id="KW-0328">Glycosyltransferase</keyword>
<sequence length="825" mass="89998">MREPHPSGLLDDHIRAIGPRLRLALTATASRNRTPDSRVLMARAALGDSGNLDDLLAAARRGDRRWLRRRRRTADVGLVSAVAQIIALQELLPGDREDALALYELIRRAYGAAAVSPANQALHTQMALAHQGPEQAKRLLSGYRRMNPVTRGALRVDLLNPFVAQRPVEPWLRDFQALLPAPAPVVGDGAGVPFDRLATPAAERVETPHRVSVVVTAFRPDRGLLTAVRSILAQSWANVEIIIVDDASPPEYDEVLRAATALGDRIRLVKLAVNAGTYAARNAGLDAAGGEFAAFQDSDDWSHPRRLELQVTPMLEDRRLVATTSDGLAVTDHLLLNRPGVRSGRFNPSSLLIRRNAVLSRVGYFDRVRKAADSEYIGRIQAAFGVRRVRHLDSLPLALIRLSAGSLSRSEIKPHWMHPARTAYSSAYLRYHQQILAGVAAAARPADGSDRPFAAPGHLLGADPEQVAEYDVLMVADWRFLESAQRTALDEIGALRAAGMRVALLHLESPRGVYLKRQPLSAPVQDLINQGEVDRVAPGELVDAALVLVRQAAVLQFAPSGCRITGRRVVVVADRAPVRSDGTDHRYAPATCTATARRLFGTDPVWVPQDAGVRLSLRTQEGVTLADRDFPTALAAPGWVSERSGAAPGPAVAGTDLCDAASWPPDIAATLAACRRLPEADVRIRLPDRPRTEPDIPLPRAWLGYSAADLDPRPFLHQLDFYLHFPSPESAEWYSRPALEAAAMGCVVVMPERYAGLYGDAAVYCGRSEVGPLIDRYRADRALYAEQSRRAREVVARAHDPALFVERIMELLPVTAAATRALPMM</sequence>
<dbReference type="Gene3D" id="3.90.550.10">
    <property type="entry name" value="Spore Coat Polysaccharide Biosynthesis Protein SpsA, Chain A"/>
    <property type="match status" value="1"/>
</dbReference>
<keyword evidence="3" id="KW-0808">Transferase</keyword>
<evidence type="ECO:0000313" key="5">
    <source>
        <dbReference type="EMBL" id="GID98940.1"/>
    </source>
</evidence>
<evidence type="ECO:0000259" key="4">
    <source>
        <dbReference type="Pfam" id="PF00535"/>
    </source>
</evidence>
<evidence type="ECO:0000256" key="1">
    <source>
        <dbReference type="ARBA" id="ARBA00006739"/>
    </source>
</evidence>
<dbReference type="SUPFAM" id="SSF53756">
    <property type="entry name" value="UDP-Glycosyltransferase/glycogen phosphorylase"/>
    <property type="match status" value="1"/>
</dbReference>
<reference evidence="5 6" key="1">
    <citation type="submission" date="2021-01" db="EMBL/GenBank/DDBJ databases">
        <title>Whole genome shotgun sequence of Actinoplanes durhamensis NBRC 14914.</title>
        <authorList>
            <person name="Komaki H."/>
            <person name="Tamura T."/>
        </authorList>
    </citation>
    <scope>NUCLEOTIDE SEQUENCE [LARGE SCALE GENOMIC DNA]</scope>
    <source>
        <strain evidence="5 6">NBRC 14914</strain>
    </source>
</reference>
<protein>
    <recommendedName>
        <fullName evidence="4">Glycosyltransferase 2-like domain-containing protein</fullName>
    </recommendedName>
</protein>
<dbReference type="PANTHER" id="PTHR43685">
    <property type="entry name" value="GLYCOSYLTRANSFERASE"/>
    <property type="match status" value="1"/>
</dbReference>
<feature type="domain" description="Glycosyltransferase 2-like" evidence="4">
    <location>
        <begin position="212"/>
        <end position="322"/>
    </location>
</feature>